<dbReference type="AlphaFoldDB" id="A0A6J4IXZ1"/>
<name>A0A6J4IXZ1_9ACTN</name>
<protein>
    <submittedName>
        <fullName evidence="2">Uncharacterized protein</fullName>
    </submittedName>
</protein>
<proteinExistence type="predicted"/>
<evidence type="ECO:0000313" key="2">
    <source>
        <dbReference type="EMBL" id="CAA9261767.1"/>
    </source>
</evidence>
<reference evidence="2" key="1">
    <citation type="submission" date="2020-02" db="EMBL/GenBank/DDBJ databases">
        <authorList>
            <person name="Meier V. D."/>
        </authorList>
    </citation>
    <scope>NUCLEOTIDE SEQUENCE</scope>
    <source>
        <strain evidence="2">AVDCRST_MAG57</strain>
    </source>
</reference>
<feature type="signal peptide" evidence="1">
    <location>
        <begin position="1"/>
        <end position="34"/>
    </location>
</feature>
<accession>A0A6J4IXZ1</accession>
<organism evidence="2">
    <name type="scientific">uncultured Blastococcus sp</name>
    <dbReference type="NCBI Taxonomy" id="217144"/>
    <lineage>
        <taxon>Bacteria</taxon>
        <taxon>Bacillati</taxon>
        <taxon>Actinomycetota</taxon>
        <taxon>Actinomycetes</taxon>
        <taxon>Geodermatophilales</taxon>
        <taxon>Geodermatophilaceae</taxon>
        <taxon>Blastococcus</taxon>
        <taxon>environmental samples</taxon>
    </lineage>
</organism>
<evidence type="ECO:0000256" key="1">
    <source>
        <dbReference type="SAM" id="SignalP"/>
    </source>
</evidence>
<feature type="non-terminal residue" evidence="2">
    <location>
        <position position="92"/>
    </location>
</feature>
<keyword evidence="1" id="KW-0732">Signal</keyword>
<feature type="chain" id="PRO_5026856130" evidence="1">
    <location>
        <begin position="35"/>
        <end position="92"/>
    </location>
</feature>
<gene>
    <name evidence="2" type="ORF">AVDCRST_MAG57-2677</name>
</gene>
<sequence length="92" mass="8679">MRSTSRIRRAVGAAAVGMLGVTTVAIAVAGVAHAAPPSFTVSGSGSTAPVPPGICSIEWTVSGAAGGAAGAGAGSPGGDLTVTLPAYEGDHY</sequence>
<dbReference type="EMBL" id="CADCTI010000223">
    <property type="protein sequence ID" value="CAA9261767.1"/>
    <property type="molecule type" value="Genomic_DNA"/>
</dbReference>